<feature type="region of interest" description="Disordered" evidence="1">
    <location>
        <begin position="63"/>
        <end position="112"/>
    </location>
</feature>
<feature type="compositionally biased region" description="Low complexity" evidence="1">
    <location>
        <begin position="73"/>
        <end position="82"/>
    </location>
</feature>
<dbReference type="Gramene" id="PVH62552">
    <property type="protein sequence ID" value="PVH62552"/>
    <property type="gene ID" value="PAHAL_3G321200"/>
</dbReference>
<organism evidence="2">
    <name type="scientific">Panicum hallii</name>
    <dbReference type="NCBI Taxonomy" id="206008"/>
    <lineage>
        <taxon>Eukaryota</taxon>
        <taxon>Viridiplantae</taxon>
        <taxon>Streptophyta</taxon>
        <taxon>Embryophyta</taxon>
        <taxon>Tracheophyta</taxon>
        <taxon>Spermatophyta</taxon>
        <taxon>Magnoliopsida</taxon>
        <taxon>Liliopsida</taxon>
        <taxon>Poales</taxon>
        <taxon>Poaceae</taxon>
        <taxon>PACMAD clade</taxon>
        <taxon>Panicoideae</taxon>
        <taxon>Panicodae</taxon>
        <taxon>Paniceae</taxon>
        <taxon>Panicinae</taxon>
        <taxon>Panicum</taxon>
        <taxon>Panicum sect. Panicum</taxon>
    </lineage>
</organism>
<dbReference type="EMBL" id="CM008048">
    <property type="protein sequence ID" value="PVH62552.1"/>
    <property type="molecule type" value="Genomic_DNA"/>
</dbReference>
<protein>
    <submittedName>
        <fullName evidence="2">Uncharacterized protein</fullName>
    </submittedName>
</protein>
<feature type="region of interest" description="Disordered" evidence="1">
    <location>
        <begin position="1"/>
        <end position="21"/>
    </location>
</feature>
<reference evidence="2" key="1">
    <citation type="submission" date="2018-04" db="EMBL/GenBank/DDBJ databases">
        <title>WGS assembly of Panicum hallii.</title>
        <authorList>
            <person name="Lovell J."/>
            <person name="Jenkins J."/>
            <person name="Lowry D."/>
            <person name="Mamidi S."/>
            <person name="Sreedasyam A."/>
            <person name="Weng X."/>
            <person name="Barry K."/>
            <person name="Bonette J."/>
            <person name="Campitelli B."/>
            <person name="Daum C."/>
            <person name="Gordon S."/>
            <person name="Gould B."/>
            <person name="Lipzen A."/>
            <person name="Macqueen A."/>
            <person name="Palacio-Mejia J."/>
            <person name="Plott C."/>
            <person name="Shakirov E."/>
            <person name="Shu S."/>
            <person name="Yoshinaga Y."/>
            <person name="Zane M."/>
            <person name="Rokhsar D."/>
            <person name="Grimwood J."/>
            <person name="Schmutz J."/>
            <person name="Juenger T."/>
        </authorList>
    </citation>
    <scope>NUCLEOTIDE SEQUENCE [LARGE SCALE GENOMIC DNA]</scope>
    <source>
        <strain evidence="2">FIL2</strain>
    </source>
</reference>
<evidence type="ECO:0000313" key="2">
    <source>
        <dbReference type="EMBL" id="PVH62552.1"/>
    </source>
</evidence>
<sequence>MAAASSPGGAVTGVPRGGSHGGCFLVLHPRGAGTVRLPSSSLTTATRTTRARCTVAGSIVDHGARSRAGGGARADVGAAGRAAGHGGRARGGGPGMVLAARPRRRGQEPPGT</sequence>
<accession>A0A2T8KK79</accession>
<name>A0A2T8KK79_9POAL</name>
<dbReference type="AlphaFoldDB" id="A0A2T8KK79"/>
<gene>
    <name evidence="2" type="ORF">PAHAL_3G321200</name>
</gene>
<feature type="compositionally biased region" description="Gly residues" evidence="1">
    <location>
        <begin position="83"/>
        <end position="95"/>
    </location>
</feature>
<evidence type="ECO:0000256" key="1">
    <source>
        <dbReference type="SAM" id="MobiDB-lite"/>
    </source>
</evidence>
<dbReference type="Proteomes" id="UP000243499">
    <property type="component" value="Chromosome 3"/>
</dbReference>
<proteinExistence type="predicted"/>